<reference evidence="1 2" key="2">
    <citation type="journal article" date="2022" name="Mol. Ecol. Resour.">
        <title>The genomes of chicory, endive, great burdock and yacon provide insights into Asteraceae paleo-polyploidization history and plant inulin production.</title>
        <authorList>
            <person name="Fan W."/>
            <person name="Wang S."/>
            <person name="Wang H."/>
            <person name="Wang A."/>
            <person name="Jiang F."/>
            <person name="Liu H."/>
            <person name="Zhao H."/>
            <person name="Xu D."/>
            <person name="Zhang Y."/>
        </authorList>
    </citation>
    <scope>NUCLEOTIDE SEQUENCE [LARGE SCALE GENOMIC DNA]</scope>
    <source>
        <strain evidence="2">cv. Punajuju</strain>
        <tissue evidence="1">Leaves</tissue>
    </source>
</reference>
<evidence type="ECO:0000313" key="1">
    <source>
        <dbReference type="EMBL" id="KAI3708883.1"/>
    </source>
</evidence>
<keyword evidence="2" id="KW-1185">Reference proteome</keyword>
<reference evidence="2" key="1">
    <citation type="journal article" date="2022" name="Mol. Ecol. Resour.">
        <title>The genomes of chicory, endive, great burdock and yacon provide insights into Asteraceae palaeo-polyploidization history and plant inulin production.</title>
        <authorList>
            <person name="Fan W."/>
            <person name="Wang S."/>
            <person name="Wang H."/>
            <person name="Wang A."/>
            <person name="Jiang F."/>
            <person name="Liu H."/>
            <person name="Zhao H."/>
            <person name="Xu D."/>
            <person name="Zhang Y."/>
        </authorList>
    </citation>
    <scope>NUCLEOTIDE SEQUENCE [LARGE SCALE GENOMIC DNA]</scope>
    <source>
        <strain evidence="2">cv. Punajuju</strain>
    </source>
</reference>
<evidence type="ECO:0000313" key="2">
    <source>
        <dbReference type="Proteomes" id="UP001055811"/>
    </source>
</evidence>
<dbReference type="Proteomes" id="UP001055811">
    <property type="component" value="Linkage Group LG07"/>
</dbReference>
<proteinExistence type="predicted"/>
<name>A0ACB9AGB5_CICIN</name>
<dbReference type="EMBL" id="CM042015">
    <property type="protein sequence ID" value="KAI3708883.1"/>
    <property type="molecule type" value="Genomic_DNA"/>
</dbReference>
<accession>A0ACB9AGB5</accession>
<comment type="caution">
    <text evidence="1">The sequence shown here is derived from an EMBL/GenBank/DDBJ whole genome shotgun (WGS) entry which is preliminary data.</text>
</comment>
<sequence length="138" mass="15968">MGVTCHVQMAGKHGTLWSQWNAGVVDTYGAHDINIQIKIRLPVSLSYACRRVCYKRCTWPNHHPPRHLPTPFLNLPFYRHQPPSNQFLLFPLSLSPPTILGFLLFIHVLEQTPRSLIDYGFHFHPRSRRVNTAAAEFR</sequence>
<gene>
    <name evidence="1" type="ORF">L2E82_38420</name>
</gene>
<organism evidence="1 2">
    <name type="scientific">Cichorium intybus</name>
    <name type="common">Chicory</name>
    <dbReference type="NCBI Taxonomy" id="13427"/>
    <lineage>
        <taxon>Eukaryota</taxon>
        <taxon>Viridiplantae</taxon>
        <taxon>Streptophyta</taxon>
        <taxon>Embryophyta</taxon>
        <taxon>Tracheophyta</taxon>
        <taxon>Spermatophyta</taxon>
        <taxon>Magnoliopsida</taxon>
        <taxon>eudicotyledons</taxon>
        <taxon>Gunneridae</taxon>
        <taxon>Pentapetalae</taxon>
        <taxon>asterids</taxon>
        <taxon>campanulids</taxon>
        <taxon>Asterales</taxon>
        <taxon>Asteraceae</taxon>
        <taxon>Cichorioideae</taxon>
        <taxon>Cichorieae</taxon>
        <taxon>Cichoriinae</taxon>
        <taxon>Cichorium</taxon>
    </lineage>
</organism>
<protein>
    <submittedName>
        <fullName evidence="1">Uncharacterized protein</fullName>
    </submittedName>
</protein>